<reference evidence="2 3" key="1">
    <citation type="submission" date="2019-11" db="EMBL/GenBank/DDBJ databases">
        <title>Pedobacter sp. HMF7647 Genome sequencing and assembly.</title>
        <authorList>
            <person name="Kang H."/>
            <person name="Kim H."/>
            <person name="Joh K."/>
        </authorList>
    </citation>
    <scope>NUCLEOTIDE SEQUENCE [LARGE SCALE GENOMIC DNA]</scope>
    <source>
        <strain evidence="2 3">HMF7647</strain>
    </source>
</reference>
<evidence type="ECO:0000313" key="2">
    <source>
        <dbReference type="EMBL" id="MXV52267.1"/>
    </source>
</evidence>
<feature type="transmembrane region" description="Helical" evidence="1">
    <location>
        <begin position="115"/>
        <end position="134"/>
    </location>
</feature>
<keyword evidence="3" id="KW-1185">Reference proteome</keyword>
<gene>
    <name evidence="2" type="ORF">GS399_14915</name>
</gene>
<keyword evidence="1" id="KW-1133">Transmembrane helix</keyword>
<dbReference type="AlphaFoldDB" id="A0A7K1YCG0"/>
<comment type="caution">
    <text evidence="2">The sequence shown here is derived from an EMBL/GenBank/DDBJ whole genome shotgun (WGS) entry which is preliminary data.</text>
</comment>
<keyword evidence="1" id="KW-0812">Transmembrane</keyword>
<feature type="transmembrane region" description="Helical" evidence="1">
    <location>
        <begin position="6"/>
        <end position="22"/>
    </location>
</feature>
<organism evidence="2 3">
    <name type="scientific">Hufsiella arboris</name>
    <dbReference type="NCBI Taxonomy" id="2695275"/>
    <lineage>
        <taxon>Bacteria</taxon>
        <taxon>Pseudomonadati</taxon>
        <taxon>Bacteroidota</taxon>
        <taxon>Sphingobacteriia</taxon>
        <taxon>Sphingobacteriales</taxon>
        <taxon>Sphingobacteriaceae</taxon>
        <taxon>Hufsiella</taxon>
    </lineage>
</organism>
<dbReference type="RefSeq" id="WP_160845446.1">
    <property type="nucleotide sequence ID" value="NZ_WVHT01000007.1"/>
</dbReference>
<feature type="transmembrane region" description="Helical" evidence="1">
    <location>
        <begin position="55"/>
        <end position="76"/>
    </location>
</feature>
<feature type="transmembrane region" description="Helical" evidence="1">
    <location>
        <begin position="83"/>
        <end position="103"/>
    </location>
</feature>
<name>A0A7K1YCG0_9SPHI</name>
<evidence type="ECO:0000256" key="1">
    <source>
        <dbReference type="SAM" id="Phobius"/>
    </source>
</evidence>
<evidence type="ECO:0000313" key="3">
    <source>
        <dbReference type="Proteomes" id="UP000466586"/>
    </source>
</evidence>
<feature type="transmembrane region" description="Helical" evidence="1">
    <location>
        <begin position="146"/>
        <end position="167"/>
    </location>
</feature>
<protein>
    <submittedName>
        <fullName evidence="2">Uncharacterized protein</fullName>
    </submittedName>
</protein>
<dbReference type="EMBL" id="WVHT01000007">
    <property type="protein sequence ID" value="MXV52267.1"/>
    <property type="molecule type" value="Genomic_DNA"/>
</dbReference>
<proteinExistence type="predicted"/>
<keyword evidence="1" id="KW-0472">Membrane</keyword>
<sequence length="204" mass="23923">MILYWILLGIIFLSFVTGLIRFKQHSIAGKILCCLIFSGLINQCIGMYLGDKTLINYHIFFILQYVLATLFFYYSFSRLEIKIFSLVLLIPVCIAGVINSVYFQKAHTYPSNFALISHSLFLLYSLLLYIQMINSPIKLNLFKQSIFWSATAFLVFPVLMLSSIGLYNYFERHKLDETYIYMLFYIANYIFYILLGAALWFDRK</sequence>
<feature type="transmembrane region" description="Helical" evidence="1">
    <location>
        <begin position="179"/>
        <end position="201"/>
    </location>
</feature>
<feature type="transmembrane region" description="Helical" evidence="1">
    <location>
        <begin position="29"/>
        <end position="49"/>
    </location>
</feature>
<accession>A0A7K1YCG0</accession>
<dbReference type="Proteomes" id="UP000466586">
    <property type="component" value="Unassembled WGS sequence"/>
</dbReference>